<name>A0A1F5TA87_9BACT</name>
<comment type="caution">
    <text evidence="1">The sequence shown here is derived from an EMBL/GenBank/DDBJ whole genome shotgun (WGS) entry which is preliminary data.</text>
</comment>
<dbReference type="AlphaFoldDB" id="A0A1F5TA87"/>
<protein>
    <submittedName>
        <fullName evidence="1">Uncharacterized protein</fullName>
    </submittedName>
</protein>
<dbReference type="EMBL" id="MFGM01000043">
    <property type="protein sequence ID" value="OGF35839.1"/>
    <property type="molecule type" value="Genomic_DNA"/>
</dbReference>
<dbReference type="Proteomes" id="UP000178656">
    <property type="component" value="Unassembled WGS sequence"/>
</dbReference>
<evidence type="ECO:0000313" key="2">
    <source>
        <dbReference type="Proteomes" id="UP000178656"/>
    </source>
</evidence>
<organism evidence="1 2">
    <name type="scientific">Candidatus Falkowbacteria bacterium RIFOXYC2_FULL_48_21</name>
    <dbReference type="NCBI Taxonomy" id="1798005"/>
    <lineage>
        <taxon>Bacteria</taxon>
        <taxon>Candidatus Falkowiibacteriota</taxon>
    </lineage>
</organism>
<gene>
    <name evidence="1" type="ORF">A2482_03610</name>
</gene>
<accession>A0A1F5TA87</accession>
<reference evidence="1 2" key="1">
    <citation type="journal article" date="2016" name="Nat. Commun.">
        <title>Thousands of microbial genomes shed light on interconnected biogeochemical processes in an aquifer system.</title>
        <authorList>
            <person name="Anantharaman K."/>
            <person name="Brown C.T."/>
            <person name="Hug L.A."/>
            <person name="Sharon I."/>
            <person name="Castelle C.J."/>
            <person name="Probst A.J."/>
            <person name="Thomas B.C."/>
            <person name="Singh A."/>
            <person name="Wilkins M.J."/>
            <person name="Karaoz U."/>
            <person name="Brodie E.L."/>
            <person name="Williams K.H."/>
            <person name="Hubbard S.S."/>
            <person name="Banfield J.F."/>
        </authorList>
    </citation>
    <scope>NUCLEOTIDE SEQUENCE [LARGE SCALE GENOMIC DNA]</scope>
</reference>
<sequence length="98" mass="12130">MKTYVIHYHLKEILTNTPDNNQKFIEQREKFYKRKIKQILLDINDILANEKFNYHETLVTTELKNEELYKHITKTIEEEWSRLGYPFEIRIFRILKLD</sequence>
<evidence type="ECO:0000313" key="1">
    <source>
        <dbReference type="EMBL" id="OGF35839.1"/>
    </source>
</evidence>
<proteinExistence type="predicted"/>